<dbReference type="InterPro" id="IPR045770">
    <property type="entry name" value="DUF6223"/>
</dbReference>
<keyword evidence="3" id="KW-1185">Reference proteome</keyword>
<feature type="transmembrane region" description="Helical" evidence="1">
    <location>
        <begin position="23"/>
        <end position="43"/>
    </location>
</feature>
<dbReference type="Pfam" id="PF19733">
    <property type="entry name" value="DUF6223"/>
    <property type="match status" value="1"/>
</dbReference>
<feature type="transmembrane region" description="Helical" evidence="1">
    <location>
        <begin position="81"/>
        <end position="99"/>
    </location>
</feature>
<dbReference type="AlphaFoldDB" id="A0A160P2Z6"/>
<organism evidence="2 3">
    <name type="scientific">Streptomyces laurentii</name>
    <dbReference type="NCBI Taxonomy" id="39478"/>
    <lineage>
        <taxon>Bacteria</taxon>
        <taxon>Bacillati</taxon>
        <taxon>Actinomycetota</taxon>
        <taxon>Actinomycetes</taxon>
        <taxon>Kitasatosporales</taxon>
        <taxon>Streptomycetaceae</taxon>
        <taxon>Streptomyces</taxon>
    </lineage>
</organism>
<name>A0A160P2Z6_STRLU</name>
<keyword evidence="1" id="KW-1133">Transmembrane helix</keyword>
<keyword evidence="1" id="KW-0472">Membrane</keyword>
<accession>A0A160P2Z6</accession>
<dbReference type="Proteomes" id="UP000217676">
    <property type="component" value="Chromosome"/>
</dbReference>
<evidence type="ECO:0000313" key="3">
    <source>
        <dbReference type="Proteomes" id="UP000217676"/>
    </source>
</evidence>
<sequence length="108" mass="10292">MLATTTTLTNLAVSAYSLGPGRIGSSVGALIALAGVVLAWRATTRGHARLAIAAGVTGIVLGTVVAVTADGGLGTGNGLGGAYVALLLGLAATVLGGRAHGRTGGISR</sequence>
<gene>
    <name evidence="2" type="ORF">SLA_4436</name>
</gene>
<evidence type="ECO:0000256" key="1">
    <source>
        <dbReference type="SAM" id="Phobius"/>
    </source>
</evidence>
<evidence type="ECO:0000313" key="2">
    <source>
        <dbReference type="EMBL" id="BAU85324.1"/>
    </source>
</evidence>
<dbReference type="EMBL" id="AP017424">
    <property type="protein sequence ID" value="BAU85324.1"/>
    <property type="molecule type" value="Genomic_DNA"/>
</dbReference>
<dbReference type="KEGG" id="slau:SLA_4436"/>
<feature type="transmembrane region" description="Helical" evidence="1">
    <location>
        <begin position="50"/>
        <end position="69"/>
    </location>
</feature>
<proteinExistence type="predicted"/>
<reference evidence="2 3" key="1">
    <citation type="journal article" date="2016" name="Genome Announc.">
        <title>Complete Genome Sequence of Thiostrepton-Producing Streptomyces laurentii ATCC 31255.</title>
        <authorList>
            <person name="Doi K."/>
            <person name="Fujino Y."/>
            <person name="Nagayoshi Y."/>
            <person name="Ohshima T."/>
            <person name="Ogata S."/>
        </authorList>
    </citation>
    <scope>NUCLEOTIDE SEQUENCE [LARGE SCALE GENOMIC DNA]</scope>
    <source>
        <strain evidence="2 3">ATCC 31255</strain>
    </source>
</reference>
<keyword evidence="1" id="KW-0812">Transmembrane</keyword>
<protein>
    <submittedName>
        <fullName evidence="2">Uncharacterized protein</fullName>
    </submittedName>
</protein>